<evidence type="ECO:0008006" key="2">
    <source>
        <dbReference type="Google" id="ProtNLM"/>
    </source>
</evidence>
<dbReference type="AlphaFoldDB" id="A0A3B0U925"/>
<evidence type="ECO:0000313" key="1">
    <source>
        <dbReference type="EMBL" id="VAW27541.1"/>
    </source>
</evidence>
<dbReference type="EMBL" id="UOES01000257">
    <property type="protein sequence ID" value="VAW27541.1"/>
    <property type="molecule type" value="Genomic_DNA"/>
</dbReference>
<organism evidence="1">
    <name type="scientific">hydrothermal vent metagenome</name>
    <dbReference type="NCBI Taxonomy" id="652676"/>
    <lineage>
        <taxon>unclassified sequences</taxon>
        <taxon>metagenomes</taxon>
        <taxon>ecological metagenomes</taxon>
    </lineage>
</organism>
<name>A0A3B0U925_9ZZZZ</name>
<proteinExistence type="predicted"/>
<accession>A0A3B0U925</accession>
<reference evidence="1" key="1">
    <citation type="submission" date="2018-06" db="EMBL/GenBank/DDBJ databases">
        <authorList>
            <person name="Zhirakovskaya E."/>
        </authorList>
    </citation>
    <scope>NUCLEOTIDE SEQUENCE</scope>
</reference>
<gene>
    <name evidence="1" type="ORF">MNBD_BACTEROID06-176</name>
</gene>
<protein>
    <recommendedName>
        <fullName evidence="2">Lipoprotein</fullName>
    </recommendedName>
</protein>
<sequence>MKKINLIVILFTIIFQSCDSNDCGECFTPPQSFQFEIVDKTSGENLFTNGTYESGNIEITDNLNNNESVEFTFISENNINLIQISSIGWETEIVNLKIDISDNHIFDFYVDAERKMGDCCSYTEYNEITIGESEFELDTQSGIYKILVE</sequence>
<dbReference type="PROSITE" id="PS51257">
    <property type="entry name" value="PROKAR_LIPOPROTEIN"/>
    <property type="match status" value="1"/>
</dbReference>